<organism evidence="4 5">
    <name type="scientific">Cephalotus follicularis</name>
    <name type="common">Albany pitcher plant</name>
    <dbReference type="NCBI Taxonomy" id="3775"/>
    <lineage>
        <taxon>Eukaryota</taxon>
        <taxon>Viridiplantae</taxon>
        <taxon>Streptophyta</taxon>
        <taxon>Embryophyta</taxon>
        <taxon>Tracheophyta</taxon>
        <taxon>Spermatophyta</taxon>
        <taxon>Magnoliopsida</taxon>
        <taxon>eudicotyledons</taxon>
        <taxon>Gunneridae</taxon>
        <taxon>Pentapetalae</taxon>
        <taxon>rosids</taxon>
        <taxon>fabids</taxon>
        <taxon>Oxalidales</taxon>
        <taxon>Cephalotaceae</taxon>
        <taxon>Cephalotus</taxon>
    </lineage>
</organism>
<dbReference type="PROSITE" id="PS50158">
    <property type="entry name" value="ZF_CCHC"/>
    <property type="match status" value="1"/>
</dbReference>
<evidence type="ECO:0000313" key="5">
    <source>
        <dbReference type="Proteomes" id="UP000187406"/>
    </source>
</evidence>
<comment type="caution">
    <text evidence="4">The sequence shown here is derived from an EMBL/GenBank/DDBJ whole genome shotgun (WGS) entry which is preliminary data.</text>
</comment>
<feature type="compositionally biased region" description="Basic and acidic residues" evidence="2">
    <location>
        <begin position="70"/>
        <end position="81"/>
    </location>
</feature>
<protein>
    <submittedName>
        <fullName evidence="4">Zf-CCHC domain-containing protein</fullName>
    </submittedName>
</protein>
<keyword evidence="1" id="KW-0479">Metal-binding</keyword>
<dbReference type="EMBL" id="BDDD01000056">
    <property type="protein sequence ID" value="GAV58120.1"/>
    <property type="molecule type" value="Genomic_DNA"/>
</dbReference>
<evidence type="ECO:0000256" key="2">
    <source>
        <dbReference type="SAM" id="MobiDB-lite"/>
    </source>
</evidence>
<reference evidence="5" key="1">
    <citation type="submission" date="2016-04" db="EMBL/GenBank/DDBJ databases">
        <title>Cephalotus genome sequencing.</title>
        <authorList>
            <person name="Fukushima K."/>
            <person name="Hasebe M."/>
            <person name="Fang X."/>
        </authorList>
    </citation>
    <scope>NUCLEOTIDE SEQUENCE [LARGE SCALE GENOMIC DNA]</scope>
    <source>
        <strain evidence="5">cv. St1</strain>
    </source>
</reference>
<dbReference type="InParanoid" id="A0A1Q3AR52"/>
<evidence type="ECO:0000256" key="1">
    <source>
        <dbReference type="PROSITE-ProRule" id="PRU00047"/>
    </source>
</evidence>
<dbReference type="InterPro" id="IPR036875">
    <property type="entry name" value="Znf_CCHC_sf"/>
</dbReference>
<dbReference type="SUPFAM" id="SSF57756">
    <property type="entry name" value="Retrovirus zinc finger-like domains"/>
    <property type="match status" value="1"/>
</dbReference>
<sequence>MWKGNGSVSQYEYRFMELSRFSPSLVADQEERCQNFLEGLRFKIRHMVSVTQWLVFGDLVEAAKRVESSLADQRVRQEQRQKRSSSQSEQAENPSKVQKLWGPQSSGNVRGGASQQTRTTPVASDVQGSYYQSYRLPQFQVCGKSHAGECKQGSSGCYRCGEVGHIKKDCPQQSLSEAMTPMTAPDMPPGEILRSMFLL</sequence>
<dbReference type="Gene3D" id="4.10.60.10">
    <property type="entry name" value="Zinc finger, CCHC-type"/>
    <property type="match status" value="1"/>
</dbReference>
<dbReference type="OrthoDB" id="1751882at2759"/>
<feature type="compositionally biased region" description="Polar residues" evidence="2">
    <location>
        <begin position="103"/>
        <end position="124"/>
    </location>
</feature>
<dbReference type="SMART" id="SM00343">
    <property type="entry name" value="ZnF_C2HC"/>
    <property type="match status" value="1"/>
</dbReference>
<keyword evidence="5" id="KW-1185">Reference proteome</keyword>
<dbReference type="PANTHER" id="PTHR34482">
    <property type="entry name" value="DNA DAMAGE-INDUCIBLE PROTEIN 1-LIKE"/>
    <property type="match status" value="1"/>
</dbReference>
<evidence type="ECO:0000313" key="4">
    <source>
        <dbReference type="EMBL" id="GAV58120.1"/>
    </source>
</evidence>
<proteinExistence type="predicted"/>
<dbReference type="PANTHER" id="PTHR34482:SF36">
    <property type="entry name" value="RETROTRANSPOSON GAG DOMAIN-CONTAINING PROTEIN"/>
    <property type="match status" value="1"/>
</dbReference>
<evidence type="ECO:0000259" key="3">
    <source>
        <dbReference type="PROSITE" id="PS50158"/>
    </source>
</evidence>
<dbReference type="GO" id="GO:0003676">
    <property type="term" value="F:nucleic acid binding"/>
    <property type="evidence" value="ECO:0007669"/>
    <property type="project" value="InterPro"/>
</dbReference>
<accession>A0A1Q3AR52</accession>
<dbReference type="InterPro" id="IPR001878">
    <property type="entry name" value="Znf_CCHC"/>
</dbReference>
<dbReference type="Pfam" id="PF00098">
    <property type="entry name" value="zf-CCHC"/>
    <property type="match status" value="1"/>
</dbReference>
<keyword evidence="1" id="KW-0863">Zinc-finger</keyword>
<dbReference type="GO" id="GO:0008270">
    <property type="term" value="F:zinc ion binding"/>
    <property type="evidence" value="ECO:0007669"/>
    <property type="project" value="UniProtKB-KW"/>
</dbReference>
<dbReference type="AlphaFoldDB" id="A0A1Q3AR52"/>
<keyword evidence="1" id="KW-0862">Zinc</keyword>
<feature type="domain" description="CCHC-type" evidence="3">
    <location>
        <begin position="157"/>
        <end position="172"/>
    </location>
</feature>
<dbReference type="Proteomes" id="UP000187406">
    <property type="component" value="Unassembled WGS sequence"/>
</dbReference>
<feature type="region of interest" description="Disordered" evidence="2">
    <location>
        <begin position="70"/>
        <end position="124"/>
    </location>
</feature>
<name>A0A1Q3AR52_CEPFO</name>
<gene>
    <name evidence="4" type="ORF">CFOL_v3_01654</name>
</gene>